<evidence type="ECO:0000313" key="1">
    <source>
        <dbReference type="EMBL" id="CAF1450789.1"/>
    </source>
</evidence>
<evidence type="ECO:0008006" key="3">
    <source>
        <dbReference type="Google" id="ProtNLM"/>
    </source>
</evidence>
<comment type="caution">
    <text evidence="1">The sequence shown here is derived from an EMBL/GenBank/DDBJ whole genome shotgun (WGS) entry which is preliminary data.</text>
</comment>
<dbReference type="AlphaFoldDB" id="A0A815PL75"/>
<organism evidence="1 2">
    <name type="scientific">Adineta steineri</name>
    <dbReference type="NCBI Taxonomy" id="433720"/>
    <lineage>
        <taxon>Eukaryota</taxon>
        <taxon>Metazoa</taxon>
        <taxon>Spiralia</taxon>
        <taxon>Gnathifera</taxon>
        <taxon>Rotifera</taxon>
        <taxon>Eurotatoria</taxon>
        <taxon>Bdelloidea</taxon>
        <taxon>Adinetida</taxon>
        <taxon>Adinetidae</taxon>
        <taxon>Adineta</taxon>
    </lineage>
</organism>
<name>A0A815PL75_9BILA</name>
<sequence length="164" mass="18764">MSSEEASTEDSPDSLSEVRVLDDDFARMHFESASSDEEVTDDEVDSNVWSEFLEDYGLVEQVTPTSEDGTVNPIDCYRHFIADEIISLMVLETNRYAEQYLLTHKLSKRSKNLQWEPNTNEEMLKMHFESASSDKGVTDDEVDSNVWSEFLEDYGLIEQVTPTS</sequence>
<reference evidence="1" key="1">
    <citation type="submission" date="2021-02" db="EMBL/GenBank/DDBJ databases">
        <authorList>
            <person name="Nowell W R."/>
        </authorList>
    </citation>
    <scope>NUCLEOTIDE SEQUENCE</scope>
</reference>
<evidence type="ECO:0000313" key="2">
    <source>
        <dbReference type="Proteomes" id="UP000663860"/>
    </source>
</evidence>
<protein>
    <recommendedName>
        <fullName evidence="3">PiggyBac transposable element-derived protein domain-containing protein</fullName>
    </recommendedName>
</protein>
<proteinExistence type="predicted"/>
<dbReference type="EMBL" id="CAJNOE010001793">
    <property type="protein sequence ID" value="CAF1450789.1"/>
    <property type="molecule type" value="Genomic_DNA"/>
</dbReference>
<dbReference type="Proteomes" id="UP000663860">
    <property type="component" value="Unassembled WGS sequence"/>
</dbReference>
<accession>A0A815PL75</accession>
<gene>
    <name evidence="1" type="ORF">IZO911_LOCUS42349</name>
</gene>